<dbReference type="PROSITE" id="PS51186">
    <property type="entry name" value="GNAT"/>
    <property type="match status" value="1"/>
</dbReference>
<dbReference type="Proteomes" id="UP001500604">
    <property type="component" value="Unassembled WGS sequence"/>
</dbReference>
<comment type="caution">
    <text evidence="2">The sequence shown here is derived from an EMBL/GenBank/DDBJ whole genome shotgun (WGS) entry which is preliminary data.</text>
</comment>
<dbReference type="InterPro" id="IPR016181">
    <property type="entry name" value="Acyl_CoA_acyltransferase"/>
</dbReference>
<name>A0ABP8UX23_9GAMM</name>
<feature type="domain" description="N-acetyltransferase" evidence="1">
    <location>
        <begin position="48"/>
        <end position="196"/>
    </location>
</feature>
<dbReference type="RefSeq" id="WP_345192834.1">
    <property type="nucleotide sequence ID" value="NZ_BAABFL010000011.1"/>
</dbReference>
<dbReference type="SUPFAM" id="SSF55729">
    <property type="entry name" value="Acyl-CoA N-acyltransferases (Nat)"/>
    <property type="match status" value="1"/>
</dbReference>
<proteinExistence type="predicted"/>
<dbReference type="Pfam" id="PF00583">
    <property type="entry name" value="Acetyltransf_1"/>
    <property type="match status" value="1"/>
</dbReference>
<protein>
    <recommendedName>
        <fullName evidence="1">N-acetyltransferase domain-containing protein</fullName>
    </recommendedName>
</protein>
<accession>A0ABP8UX23</accession>
<dbReference type="CDD" id="cd04301">
    <property type="entry name" value="NAT_SF"/>
    <property type="match status" value="1"/>
</dbReference>
<dbReference type="EMBL" id="BAABFL010000011">
    <property type="protein sequence ID" value="GAA4647884.1"/>
    <property type="molecule type" value="Genomic_DNA"/>
</dbReference>
<sequence>MYHPMLDSLYAVTPKAIPIATTLKEKAIAMGYKVTLLTNCSDRSYLPLYMKALPADEPPQPIDPIEELHAEFQELESMRLSERHCSGFILEVTDRSNSDFVGYISCKLTDYPSETGHLKINKLAVLDQYKGKGIGQFLMCCAIDIAIKMNVFKLGLTSDPAAARFYLNKIGMCETEKKFVMQYDHPRLYPTRVKFELSPVLKRFCTLRTDEISYLKSHLF</sequence>
<dbReference type="InterPro" id="IPR000182">
    <property type="entry name" value="GNAT_dom"/>
</dbReference>
<dbReference type="Gene3D" id="3.40.630.30">
    <property type="match status" value="1"/>
</dbReference>
<keyword evidence="3" id="KW-1185">Reference proteome</keyword>
<evidence type="ECO:0000313" key="3">
    <source>
        <dbReference type="Proteomes" id="UP001500604"/>
    </source>
</evidence>
<evidence type="ECO:0000313" key="2">
    <source>
        <dbReference type="EMBL" id="GAA4647884.1"/>
    </source>
</evidence>
<evidence type="ECO:0000259" key="1">
    <source>
        <dbReference type="PROSITE" id="PS51186"/>
    </source>
</evidence>
<gene>
    <name evidence="2" type="ORF">GCM10023116_01460</name>
</gene>
<reference evidence="3" key="1">
    <citation type="journal article" date="2019" name="Int. J. Syst. Evol. Microbiol.">
        <title>The Global Catalogue of Microorganisms (GCM) 10K type strain sequencing project: providing services to taxonomists for standard genome sequencing and annotation.</title>
        <authorList>
            <consortium name="The Broad Institute Genomics Platform"/>
            <consortium name="The Broad Institute Genome Sequencing Center for Infectious Disease"/>
            <person name="Wu L."/>
            <person name="Ma J."/>
        </authorList>
    </citation>
    <scope>NUCLEOTIDE SEQUENCE [LARGE SCALE GENOMIC DNA]</scope>
    <source>
        <strain evidence="3">JCM 17805</strain>
    </source>
</reference>
<organism evidence="2 3">
    <name type="scientific">Kistimonas scapharcae</name>
    <dbReference type="NCBI Taxonomy" id="1036133"/>
    <lineage>
        <taxon>Bacteria</taxon>
        <taxon>Pseudomonadati</taxon>
        <taxon>Pseudomonadota</taxon>
        <taxon>Gammaproteobacteria</taxon>
        <taxon>Oceanospirillales</taxon>
        <taxon>Endozoicomonadaceae</taxon>
        <taxon>Kistimonas</taxon>
    </lineage>
</organism>